<evidence type="ECO:0000256" key="2">
    <source>
        <dbReference type="ARBA" id="ARBA00022512"/>
    </source>
</evidence>
<dbReference type="AlphaFoldDB" id="A0A8H3BHV0"/>
<evidence type="ECO:0000256" key="10">
    <source>
        <dbReference type="SAM" id="MobiDB-lite"/>
    </source>
</evidence>
<dbReference type="InterPro" id="IPR034187">
    <property type="entry name" value="Peptidases_S8_5"/>
</dbReference>
<evidence type="ECO:0000256" key="9">
    <source>
        <dbReference type="RuleBase" id="RU003355"/>
    </source>
</evidence>
<evidence type="ECO:0000256" key="8">
    <source>
        <dbReference type="PROSITE-ProRule" id="PRU01240"/>
    </source>
</evidence>
<evidence type="ECO:0000256" key="11">
    <source>
        <dbReference type="SAM" id="SignalP"/>
    </source>
</evidence>
<evidence type="ECO:0000256" key="3">
    <source>
        <dbReference type="ARBA" id="ARBA00022670"/>
    </source>
</evidence>
<organism evidence="15 16">
    <name type="scientific">Rhizoctonia solani</name>
    <dbReference type="NCBI Taxonomy" id="456999"/>
    <lineage>
        <taxon>Eukaryota</taxon>
        <taxon>Fungi</taxon>
        <taxon>Dikarya</taxon>
        <taxon>Basidiomycota</taxon>
        <taxon>Agaricomycotina</taxon>
        <taxon>Agaricomycetes</taxon>
        <taxon>Cantharellales</taxon>
        <taxon>Ceratobasidiaceae</taxon>
        <taxon>Rhizoctonia</taxon>
    </lineage>
</organism>
<name>A0A8H3BHV0_9AGAM</name>
<keyword evidence="4 11" id="KW-0732">Signal</keyword>
<keyword evidence="5 8" id="KW-0378">Hydrolase</keyword>
<evidence type="ECO:0000256" key="6">
    <source>
        <dbReference type="ARBA" id="ARBA00022825"/>
    </source>
</evidence>
<evidence type="ECO:0000256" key="5">
    <source>
        <dbReference type="ARBA" id="ARBA00022801"/>
    </source>
</evidence>
<evidence type="ECO:0000256" key="7">
    <source>
        <dbReference type="PIRSR" id="PIRSR615500-1"/>
    </source>
</evidence>
<dbReference type="GO" id="GO:0005615">
    <property type="term" value="C:extracellular space"/>
    <property type="evidence" value="ECO:0007669"/>
    <property type="project" value="TreeGrafter"/>
</dbReference>
<gene>
    <name evidence="15" type="ORF">RDB_LOCUS84366</name>
</gene>
<dbReference type="Pfam" id="PF02225">
    <property type="entry name" value="PA"/>
    <property type="match status" value="1"/>
</dbReference>
<dbReference type="InterPro" id="IPR010435">
    <property type="entry name" value="C5a/SBT2-like_Fn3"/>
</dbReference>
<dbReference type="SUPFAM" id="SSF52743">
    <property type="entry name" value="Subtilisin-like"/>
    <property type="match status" value="1"/>
</dbReference>
<evidence type="ECO:0000256" key="4">
    <source>
        <dbReference type="ARBA" id="ARBA00022729"/>
    </source>
</evidence>
<dbReference type="Pfam" id="PF06280">
    <property type="entry name" value="fn3_5"/>
    <property type="match status" value="1"/>
</dbReference>
<feature type="chain" id="PRO_5034722546" description="Minor extracellular protease vpr" evidence="11">
    <location>
        <begin position="20"/>
        <end position="901"/>
    </location>
</feature>
<proteinExistence type="inferred from homology"/>
<keyword evidence="2" id="KW-0134">Cell wall</keyword>
<dbReference type="InterPro" id="IPR036852">
    <property type="entry name" value="Peptidase_S8/S53_dom_sf"/>
</dbReference>
<dbReference type="Proteomes" id="UP000663826">
    <property type="component" value="Unassembled WGS sequence"/>
</dbReference>
<keyword evidence="2" id="KW-0964">Secreted</keyword>
<reference evidence="15" key="1">
    <citation type="submission" date="2021-01" db="EMBL/GenBank/DDBJ databases">
        <authorList>
            <person name="Kaushik A."/>
        </authorList>
    </citation>
    <scope>NUCLEOTIDE SEQUENCE</scope>
    <source>
        <strain evidence="15">AG1-1B</strain>
    </source>
</reference>
<evidence type="ECO:0008006" key="17">
    <source>
        <dbReference type="Google" id="ProtNLM"/>
    </source>
</evidence>
<evidence type="ECO:0000259" key="12">
    <source>
        <dbReference type="Pfam" id="PF00082"/>
    </source>
</evidence>
<keyword evidence="6 8" id="KW-0720">Serine protease</keyword>
<dbReference type="PROSITE" id="PS51892">
    <property type="entry name" value="SUBTILASE"/>
    <property type="match status" value="1"/>
</dbReference>
<feature type="active site" description="Charge relay system" evidence="7 8">
    <location>
        <position position="160"/>
    </location>
</feature>
<protein>
    <recommendedName>
        <fullName evidence="17">Minor extracellular protease vpr</fullName>
    </recommendedName>
</protein>
<feature type="domain" description="PA" evidence="13">
    <location>
        <begin position="371"/>
        <end position="445"/>
    </location>
</feature>
<evidence type="ECO:0000259" key="14">
    <source>
        <dbReference type="Pfam" id="PF06280"/>
    </source>
</evidence>
<dbReference type="InterPro" id="IPR023827">
    <property type="entry name" value="Peptidase_S8_Asp-AS"/>
</dbReference>
<dbReference type="PRINTS" id="PR00723">
    <property type="entry name" value="SUBTILISIN"/>
</dbReference>
<dbReference type="PANTHER" id="PTHR43806">
    <property type="entry name" value="PEPTIDASE S8"/>
    <property type="match status" value="1"/>
</dbReference>
<dbReference type="InterPro" id="IPR050131">
    <property type="entry name" value="Peptidase_S8_subtilisin-like"/>
</dbReference>
<evidence type="ECO:0000259" key="13">
    <source>
        <dbReference type="Pfam" id="PF02225"/>
    </source>
</evidence>
<dbReference type="GO" id="GO:0006508">
    <property type="term" value="P:proteolysis"/>
    <property type="evidence" value="ECO:0007669"/>
    <property type="project" value="UniProtKB-KW"/>
</dbReference>
<feature type="domain" description="Peptidase S8/S53" evidence="12">
    <location>
        <begin position="151"/>
        <end position="561"/>
    </location>
</feature>
<dbReference type="Gene3D" id="3.40.50.200">
    <property type="entry name" value="Peptidase S8/S53 domain"/>
    <property type="match status" value="2"/>
</dbReference>
<dbReference type="PANTHER" id="PTHR43806:SF66">
    <property type="entry name" value="SERIN ENDOPEPTIDASE"/>
    <property type="match status" value="1"/>
</dbReference>
<dbReference type="CDD" id="cd07489">
    <property type="entry name" value="Peptidases_S8_5"/>
    <property type="match status" value="1"/>
</dbReference>
<dbReference type="InterPro" id="IPR003137">
    <property type="entry name" value="PA_domain"/>
</dbReference>
<dbReference type="InterPro" id="IPR023828">
    <property type="entry name" value="Peptidase_S8_Ser-AS"/>
</dbReference>
<feature type="domain" description="C5a peptidase/Subtilisin-like protease SBT2-like Fn3-like" evidence="14">
    <location>
        <begin position="596"/>
        <end position="697"/>
    </location>
</feature>
<evidence type="ECO:0000313" key="16">
    <source>
        <dbReference type="Proteomes" id="UP000663826"/>
    </source>
</evidence>
<dbReference type="PROSITE" id="PS00136">
    <property type="entry name" value="SUBTILASE_ASP"/>
    <property type="match status" value="1"/>
</dbReference>
<feature type="active site" description="Charge relay system" evidence="7 8">
    <location>
        <position position="519"/>
    </location>
</feature>
<dbReference type="PROSITE" id="PS00137">
    <property type="entry name" value="SUBTILASE_HIS"/>
    <property type="match status" value="1"/>
</dbReference>
<dbReference type="InterPro" id="IPR000209">
    <property type="entry name" value="Peptidase_S8/S53_dom"/>
</dbReference>
<dbReference type="EMBL" id="CAJMWQ010001615">
    <property type="protein sequence ID" value="CAE6457039.1"/>
    <property type="molecule type" value="Genomic_DNA"/>
</dbReference>
<sequence length="901" mass="95394">MRFAIPCVVAAGLVSAAVGNRPINRASARTVPRVYLVELSRDSHLKRGFASPHEALNHDLGRRNVKWETLRQYSDNILTGAAVRLASDDDLTKLAGATGVQSISPVYVHRSPRPVFRQMMQAAPNETVANGPPSTHVMTGVDKLHAEGYFGQGIRIGIIDSGIDYTHPSLGGAIGPGNKVIGGYDFVGDAFTGLQDSVPIPDPDPLDQCNGHGTHVAGIVGANSNNPWNISGVAHQSEINAYRIFGCDGFTSDDIVIAALLRAHADGNDVINLSLGEPNGWAESLVSVVASRIAREGRIVTTAAGNDGEYGAWYISSPATGLDVISVGSIDNSILYQQNATVSNGRNIPYQSFEAIGIPGGLQLYATSSNVNATADACEPLPPNTPDLTNRLVIIRRGTCAFLTKVNNTAARGGRYFLVYNNIDEPLGPISTGNYPGALISQADGIFLVQQAIPQNLTVSFPNVSYIISSPTSGLVSPFSSYGPSYDMYLKPAIAAPGGNIPSTWPVKMGSWALASGTSMASPFVAGAAALLFQIHGKNATTSQIARSVFQNTAMPVMRTVNVSLAPTTGQQGAGLVNVYDAIKATGSLLPAEMLLNDTAHFQGTHTLVVNNGGTQDVTYRLSHLPAGTINTISGIQPNAIDLVDNSASVTIEPTELVVPAGSSASINIIISPPTNLDASQFPVYSGYVRATGSDNSTLQSTYIGVAASLKDMKVIDNTNAYFGDVQVPAVADALGNPVPPNGSATFRMNALDFPIVVFRLVAGSPLVRFDLIDSQQSPTTNQRRIRHEDERHETGPPTTPSKRSTSSWLFTKRFQATGTFDAVPILGILSQERYIARSNAATTPEEGGYYAVAISQYGNGTAIPNGSYRILLRALKITGSPDQEEDYETWTSPTIIVNRG</sequence>
<dbReference type="GO" id="GO:0004252">
    <property type="term" value="F:serine-type endopeptidase activity"/>
    <property type="evidence" value="ECO:0007669"/>
    <property type="project" value="UniProtKB-UniRule"/>
</dbReference>
<keyword evidence="3 8" id="KW-0645">Protease</keyword>
<comment type="similarity">
    <text evidence="1 8 9">Belongs to the peptidase S8 family.</text>
</comment>
<feature type="active site" description="Charge relay system" evidence="7 8">
    <location>
        <position position="212"/>
    </location>
</feature>
<feature type="region of interest" description="Disordered" evidence="10">
    <location>
        <begin position="778"/>
        <end position="807"/>
    </location>
</feature>
<dbReference type="PROSITE" id="PS00138">
    <property type="entry name" value="SUBTILASE_SER"/>
    <property type="match status" value="1"/>
</dbReference>
<dbReference type="InterPro" id="IPR015500">
    <property type="entry name" value="Peptidase_S8_subtilisin-rel"/>
</dbReference>
<dbReference type="Pfam" id="PF00082">
    <property type="entry name" value="Peptidase_S8"/>
    <property type="match status" value="1"/>
</dbReference>
<dbReference type="GO" id="GO:0016020">
    <property type="term" value="C:membrane"/>
    <property type="evidence" value="ECO:0007669"/>
    <property type="project" value="InterPro"/>
</dbReference>
<comment type="caution">
    <text evidence="15">The sequence shown here is derived from an EMBL/GenBank/DDBJ whole genome shotgun (WGS) entry which is preliminary data.</text>
</comment>
<accession>A0A8H3BHV0</accession>
<dbReference type="InterPro" id="IPR022398">
    <property type="entry name" value="Peptidase_S8_His-AS"/>
</dbReference>
<feature type="signal peptide" evidence="11">
    <location>
        <begin position="1"/>
        <end position="19"/>
    </location>
</feature>
<evidence type="ECO:0000313" key="15">
    <source>
        <dbReference type="EMBL" id="CAE6457039.1"/>
    </source>
</evidence>
<evidence type="ECO:0000256" key="1">
    <source>
        <dbReference type="ARBA" id="ARBA00011073"/>
    </source>
</evidence>